<evidence type="ECO:0000256" key="1">
    <source>
        <dbReference type="SAM" id="Phobius"/>
    </source>
</evidence>
<dbReference type="OrthoDB" id="9807628at2"/>
<sequence length="307" mass="32702">MEALSVFHFARPLWLLALLPAAALWLSERRGSDEMRRWRRVIDPELLQHLVVGAERRARITPADGLLIAWALAAVAVAGPAWQREPSPFADAKPPVAVVLKVGPSMLTEDLAPTRLDRARQKLSDILAAREGASTALIAYAGSSHIVVPPTPDAAVVLDLAKALSPEIMPKRDGEDLVGALALANRTLAASANGGSVLLMADVVAPEALARLPKGKFAAITILSLQPDGASPGGIEEAGRSLGAAIVATTPDQDDVSTIARRLDRTDLAAAIIADGEVQYWKEAGYWLTPLLALLVLLWFRRGWVLA</sequence>
<feature type="transmembrane region" description="Helical" evidence="1">
    <location>
        <begin position="65"/>
        <end position="82"/>
    </location>
</feature>
<keyword evidence="1" id="KW-0472">Membrane</keyword>
<feature type="domain" description="VWFA" evidence="2">
    <location>
        <begin position="97"/>
        <end position="200"/>
    </location>
</feature>
<dbReference type="PANTHER" id="PTHR22550:SF14">
    <property type="entry name" value="VWFA DOMAIN-CONTAINING PROTEIN"/>
    <property type="match status" value="1"/>
</dbReference>
<gene>
    <name evidence="3" type="ORF">DWE98_28560</name>
</gene>
<protein>
    <submittedName>
        <fullName evidence="3">VWA domain-containing protein</fullName>
    </submittedName>
</protein>
<keyword evidence="1" id="KW-1133">Transmembrane helix</keyword>
<name>A0A370KXF5_9HYPH</name>
<proteinExistence type="predicted"/>
<dbReference type="SUPFAM" id="SSF53300">
    <property type="entry name" value="vWA-like"/>
    <property type="match status" value="1"/>
</dbReference>
<dbReference type="Gene3D" id="3.40.50.410">
    <property type="entry name" value="von Willebrand factor, type A domain"/>
    <property type="match status" value="1"/>
</dbReference>
<dbReference type="InterPro" id="IPR036465">
    <property type="entry name" value="vWFA_dom_sf"/>
</dbReference>
<dbReference type="PANTHER" id="PTHR22550">
    <property type="entry name" value="SPORE GERMINATION PROTEIN"/>
    <property type="match status" value="1"/>
</dbReference>
<accession>A0A370KXF5</accession>
<evidence type="ECO:0000259" key="2">
    <source>
        <dbReference type="Pfam" id="PF13519"/>
    </source>
</evidence>
<organism evidence="3 4">
    <name type="scientific">Bosea caraganae</name>
    <dbReference type="NCBI Taxonomy" id="2763117"/>
    <lineage>
        <taxon>Bacteria</taxon>
        <taxon>Pseudomonadati</taxon>
        <taxon>Pseudomonadota</taxon>
        <taxon>Alphaproteobacteria</taxon>
        <taxon>Hyphomicrobiales</taxon>
        <taxon>Boseaceae</taxon>
        <taxon>Bosea</taxon>
    </lineage>
</organism>
<evidence type="ECO:0000313" key="3">
    <source>
        <dbReference type="EMBL" id="RDJ19679.1"/>
    </source>
</evidence>
<dbReference type="Proteomes" id="UP000255207">
    <property type="component" value="Unassembled WGS sequence"/>
</dbReference>
<keyword evidence="1" id="KW-0812">Transmembrane</keyword>
<dbReference type="InterPro" id="IPR050768">
    <property type="entry name" value="UPF0353/GerABKA_families"/>
</dbReference>
<dbReference type="Pfam" id="PF13519">
    <property type="entry name" value="VWA_2"/>
    <property type="match status" value="1"/>
</dbReference>
<evidence type="ECO:0000313" key="4">
    <source>
        <dbReference type="Proteomes" id="UP000255207"/>
    </source>
</evidence>
<comment type="caution">
    <text evidence="3">The sequence shown here is derived from an EMBL/GenBank/DDBJ whole genome shotgun (WGS) entry which is preliminary data.</text>
</comment>
<keyword evidence="4" id="KW-1185">Reference proteome</keyword>
<dbReference type="AlphaFoldDB" id="A0A370KXF5"/>
<dbReference type="EMBL" id="QQTP01000031">
    <property type="protein sequence ID" value="RDJ19679.1"/>
    <property type="molecule type" value="Genomic_DNA"/>
</dbReference>
<feature type="transmembrane region" description="Helical" evidence="1">
    <location>
        <begin position="6"/>
        <end position="27"/>
    </location>
</feature>
<reference evidence="4" key="1">
    <citation type="submission" date="2018-07" db="EMBL/GenBank/DDBJ databases">
        <authorList>
            <person name="Safronova V.I."/>
            <person name="Chirak E.R."/>
            <person name="Sazanova A.L."/>
        </authorList>
    </citation>
    <scope>NUCLEOTIDE SEQUENCE [LARGE SCALE GENOMIC DNA]</scope>
    <source>
        <strain evidence="4">RCAM04685</strain>
    </source>
</reference>
<dbReference type="InterPro" id="IPR002035">
    <property type="entry name" value="VWF_A"/>
</dbReference>